<evidence type="ECO:0000256" key="7">
    <source>
        <dbReference type="ARBA" id="ARBA00047899"/>
    </source>
</evidence>
<dbReference type="SMART" id="SM00220">
    <property type="entry name" value="S_TKc"/>
    <property type="match status" value="1"/>
</dbReference>
<evidence type="ECO:0000313" key="13">
    <source>
        <dbReference type="Proteomes" id="UP000280726"/>
    </source>
</evidence>
<dbReference type="Pfam" id="PF00069">
    <property type="entry name" value="Pkinase"/>
    <property type="match status" value="1"/>
</dbReference>
<evidence type="ECO:0000256" key="3">
    <source>
        <dbReference type="ARBA" id="ARBA00022679"/>
    </source>
</evidence>
<evidence type="ECO:0000313" key="12">
    <source>
        <dbReference type="EMBL" id="RPF26917.1"/>
    </source>
</evidence>
<organism evidence="12 13">
    <name type="scientific">Georgenia muralis</name>
    <dbReference type="NCBI Taxonomy" id="154117"/>
    <lineage>
        <taxon>Bacteria</taxon>
        <taxon>Bacillati</taxon>
        <taxon>Actinomycetota</taxon>
        <taxon>Actinomycetes</taxon>
        <taxon>Micrococcales</taxon>
        <taxon>Bogoriellaceae</taxon>
        <taxon>Georgenia</taxon>
    </lineage>
</organism>
<dbReference type="InterPro" id="IPR011009">
    <property type="entry name" value="Kinase-like_dom_sf"/>
</dbReference>
<evidence type="ECO:0000256" key="5">
    <source>
        <dbReference type="ARBA" id="ARBA00022777"/>
    </source>
</evidence>
<dbReference type="EMBL" id="RKRA01000001">
    <property type="protein sequence ID" value="RPF26917.1"/>
    <property type="molecule type" value="Genomic_DNA"/>
</dbReference>
<evidence type="ECO:0000256" key="10">
    <source>
        <dbReference type="SAM" id="MobiDB-lite"/>
    </source>
</evidence>
<dbReference type="PROSITE" id="PS00108">
    <property type="entry name" value="PROTEIN_KINASE_ST"/>
    <property type="match status" value="1"/>
</dbReference>
<comment type="caution">
    <text evidence="12">The sequence shown here is derived from an EMBL/GenBank/DDBJ whole genome shotgun (WGS) entry which is preliminary data.</text>
</comment>
<dbReference type="GO" id="GO:0004674">
    <property type="term" value="F:protein serine/threonine kinase activity"/>
    <property type="evidence" value="ECO:0007669"/>
    <property type="project" value="UniProtKB-KW"/>
</dbReference>
<comment type="catalytic activity">
    <reaction evidence="8">
        <text>L-seryl-[protein] + ATP = O-phospho-L-seryl-[protein] + ADP + H(+)</text>
        <dbReference type="Rhea" id="RHEA:17989"/>
        <dbReference type="Rhea" id="RHEA-COMP:9863"/>
        <dbReference type="Rhea" id="RHEA-COMP:11604"/>
        <dbReference type="ChEBI" id="CHEBI:15378"/>
        <dbReference type="ChEBI" id="CHEBI:29999"/>
        <dbReference type="ChEBI" id="CHEBI:30616"/>
        <dbReference type="ChEBI" id="CHEBI:83421"/>
        <dbReference type="ChEBI" id="CHEBI:456216"/>
        <dbReference type="EC" id="2.7.11.1"/>
    </reaction>
</comment>
<dbReference type="AlphaFoldDB" id="A0A3N4Z2V8"/>
<dbReference type="OrthoDB" id="9762169at2"/>
<dbReference type="PANTHER" id="PTHR43289">
    <property type="entry name" value="MITOGEN-ACTIVATED PROTEIN KINASE KINASE KINASE 20-RELATED"/>
    <property type="match status" value="1"/>
</dbReference>
<evidence type="ECO:0000259" key="11">
    <source>
        <dbReference type="PROSITE" id="PS50011"/>
    </source>
</evidence>
<keyword evidence="2 12" id="KW-0723">Serine/threonine-protein kinase</keyword>
<dbReference type="EC" id="2.7.11.1" evidence="1"/>
<dbReference type="InterPro" id="IPR008271">
    <property type="entry name" value="Ser/Thr_kinase_AS"/>
</dbReference>
<gene>
    <name evidence="12" type="ORF">EDD32_1376</name>
</gene>
<feature type="domain" description="Protein kinase" evidence="11">
    <location>
        <begin position="22"/>
        <end position="281"/>
    </location>
</feature>
<dbReference type="FunFam" id="3.30.200.20:FF:000035">
    <property type="entry name" value="Serine/threonine protein kinase Stk1"/>
    <property type="match status" value="1"/>
</dbReference>
<dbReference type="CDD" id="cd14014">
    <property type="entry name" value="STKc_PknB_like"/>
    <property type="match status" value="1"/>
</dbReference>
<feature type="binding site" evidence="9">
    <location>
        <position position="51"/>
    </location>
    <ligand>
        <name>ATP</name>
        <dbReference type="ChEBI" id="CHEBI:30616"/>
    </ligand>
</feature>
<name>A0A3N4Z2V8_9MICO</name>
<keyword evidence="4 9" id="KW-0547">Nucleotide-binding</keyword>
<reference evidence="12 13" key="1">
    <citation type="submission" date="2018-11" db="EMBL/GenBank/DDBJ databases">
        <title>Sequencing the genomes of 1000 actinobacteria strains.</title>
        <authorList>
            <person name="Klenk H.-P."/>
        </authorList>
    </citation>
    <scope>NUCLEOTIDE SEQUENCE [LARGE SCALE GENOMIC DNA]</scope>
    <source>
        <strain evidence="12 13">DSM 14418</strain>
    </source>
</reference>
<keyword evidence="3" id="KW-0808">Transferase</keyword>
<sequence length="346" mass="35924">MPRAATWGTIEGMSTRVIAGRYQLDQRLGRGGMAEVWRGIDRVLGRRVAVKTVSLADATDPTLEERLRREAVATAALEHPDIVTVHDAGVDGDTAYIVMERLRGQDLAATLRSGPLPLGEALRVGSRVAGALAAAHEVGIVHRDVKPANILVDGEKVTVVDFGIAAFEYQTAASLAAPGTTLGTAEYMAPEQARAEATATRNTDMYAFGCLLTAMATGRPPFVASRAGSVLHHHVYIEPPRLSSLLEGVPAGLDQLVAELLAKDPDRRPSATETAEVLAALAAAAAPPGSGTDDGPSRLLGATRDGFSDAPTMAPDAVAGPTMAPDAVAGPTTGSDAVRPQEHLGP</sequence>
<dbReference type="Proteomes" id="UP000280726">
    <property type="component" value="Unassembled WGS sequence"/>
</dbReference>
<dbReference type="Gene3D" id="3.30.200.20">
    <property type="entry name" value="Phosphorylase Kinase, domain 1"/>
    <property type="match status" value="1"/>
</dbReference>
<feature type="region of interest" description="Disordered" evidence="10">
    <location>
        <begin position="284"/>
        <end position="346"/>
    </location>
</feature>
<dbReference type="InterPro" id="IPR000719">
    <property type="entry name" value="Prot_kinase_dom"/>
</dbReference>
<dbReference type="PROSITE" id="PS00107">
    <property type="entry name" value="PROTEIN_KINASE_ATP"/>
    <property type="match status" value="1"/>
</dbReference>
<dbReference type="PROSITE" id="PS50011">
    <property type="entry name" value="PROTEIN_KINASE_DOM"/>
    <property type="match status" value="1"/>
</dbReference>
<evidence type="ECO:0000256" key="8">
    <source>
        <dbReference type="ARBA" id="ARBA00048679"/>
    </source>
</evidence>
<proteinExistence type="predicted"/>
<dbReference type="GO" id="GO:0005524">
    <property type="term" value="F:ATP binding"/>
    <property type="evidence" value="ECO:0007669"/>
    <property type="project" value="UniProtKB-UniRule"/>
</dbReference>
<evidence type="ECO:0000256" key="4">
    <source>
        <dbReference type="ARBA" id="ARBA00022741"/>
    </source>
</evidence>
<comment type="catalytic activity">
    <reaction evidence="7">
        <text>L-threonyl-[protein] + ATP = O-phospho-L-threonyl-[protein] + ADP + H(+)</text>
        <dbReference type="Rhea" id="RHEA:46608"/>
        <dbReference type="Rhea" id="RHEA-COMP:11060"/>
        <dbReference type="Rhea" id="RHEA-COMP:11605"/>
        <dbReference type="ChEBI" id="CHEBI:15378"/>
        <dbReference type="ChEBI" id="CHEBI:30013"/>
        <dbReference type="ChEBI" id="CHEBI:30616"/>
        <dbReference type="ChEBI" id="CHEBI:61977"/>
        <dbReference type="ChEBI" id="CHEBI:456216"/>
        <dbReference type="EC" id="2.7.11.1"/>
    </reaction>
</comment>
<keyword evidence="13" id="KW-1185">Reference proteome</keyword>
<evidence type="ECO:0000256" key="1">
    <source>
        <dbReference type="ARBA" id="ARBA00012513"/>
    </source>
</evidence>
<keyword evidence="6 9" id="KW-0067">ATP-binding</keyword>
<dbReference type="Gene3D" id="1.10.510.10">
    <property type="entry name" value="Transferase(Phosphotransferase) domain 1"/>
    <property type="match status" value="1"/>
</dbReference>
<evidence type="ECO:0000256" key="6">
    <source>
        <dbReference type="ARBA" id="ARBA00022840"/>
    </source>
</evidence>
<dbReference type="SUPFAM" id="SSF56112">
    <property type="entry name" value="Protein kinase-like (PK-like)"/>
    <property type="match status" value="1"/>
</dbReference>
<keyword evidence="5 12" id="KW-0418">Kinase</keyword>
<dbReference type="InterPro" id="IPR017441">
    <property type="entry name" value="Protein_kinase_ATP_BS"/>
</dbReference>
<accession>A0A3N4Z2V8</accession>
<evidence type="ECO:0000256" key="9">
    <source>
        <dbReference type="PROSITE-ProRule" id="PRU10141"/>
    </source>
</evidence>
<dbReference type="PANTHER" id="PTHR43289:SF6">
    <property type="entry name" value="SERINE_THREONINE-PROTEIN KINASE NEKL-3"/>
    <property type="match status" value="1"/>
</dbReference>
<protein>
    <recommendedName>
        <fullName evidence="1">non-specific serine/threonine protein kinase</fullName>
        <ecNumber evidence="1">2.7.11.1</ecNumber>
    </recommendedName>
</protein>
<evidence type="ECO:0000256" key="2">
    <source>
        <dbReference type="ARBA" id="ARBA00022527"/>
    </source>
</evidence>